<reference evidence="5" key="1">
    <citation type="journal article" date="2019" name="Int. J. Syst. Evol. Microbiol.">
        <title>The Global Catalogue of Microorganisms (GCM) 10K type strain sequencing project: providing services to taxonomists for standard genome sequencing and annotation.</title>
        <authorList>
            <consortium name="The Broad Institute Genomics Platform"/>
            <consortium name="The Broad Institute Genome Sequencing Center for Infectious Disease"/>
            <person name="Wu L."/>
            <person name="Ma J."/>
        </authorList>
    </citation>
    <scope>NUCLEOTIDE SEQUENCE [LARGE SCALE GENOMIC DNA]</scope>
    <source>
        <strain evidence="5">JCM 18126</strain>
    </source>
</reference>
<evidence type="ECO:0000256" key="2">
    <source>
        <dbReference type="SAM" id="MobiDB-lite"/>
    </source>
</evidence>
<dbReference type="PANTHER" id="PTHR43156:SF2">
    <property type="entry name" value="STAGE II SPORULATION PROTEIN E"/>
    <property type="match status" value="1"/>
</dbReference>
<feature type="domain" description="PPM-type phosphatase" evidence="3">
    <location>
        <begin position="176"/>
        <end position="392"/>
    </location>
</feature>
<dbReference type="Proteomes" id="UP001501195">
    <property type="component" value="Unassembled WGS sequence"/>
</dbReference>
<dbReference type="Pfam" id="PF07228">
    <property type="entry name" value="SpoIIE"/>
    <property type="match status" value="1"/>
</dbReference>
<evidence type="ECO:0000259" key="3">
    <source>
        <dbReference type="SMART" id="SM00331"/>
    </source>
</evidence>
<accession>A0ABP9HEW2</accession>
<gene>
    <name evidence="4" type="ORF">GCM10023225_09400</name>
</gene>
<dbReference type="Gene3D" id="3.60.40.10">
    <property type="entry name" value="PPM-type phosphatase domain"/>
    <property type="match status" value="1"/>
</dbReference>
<organism evidence="4 5">
    <name type="scientific">Kineococcus glutinatus</name>
    <dbReference type="NCBI Taxonomy" id="1070872"/>
    <lineage>
        <taxon>Bacteria</taxon>
        <taxon>Bacillati</taxon>
        <taxon>Actinomycetota</taxon>
        <taxon>Actinomycetes</taxon>
        <taxon>Kineosporiales</taxon>
        <taxon>Kineosporiaceae</taxon>
        <taxon>Kineococcus</taxon>
    </lineage>
</organism>
<dbReference type="PANTHER" id="PTHR43156">
    <property type="entry name" value="STAGE II SPORULATION PROTEIN E-RELATED"/>
    <property type="match status" value="1"/>
</dbReference>
<dbReference type="SMART" id="SM00331">
    <property type="entry name" value="PP2C_SIG"/>
    <property type="match status" value="1"/>
</dbReference>
<evidence type="ECO:0000313" key="4">
    <source>
        <dbReference type="EMBL" id="GAA4969269.1"/>
    </source>
</evidence>
<feature type="region of interest" description="Disordered" evidence="2">
    <location>
        <begin position="404"/>
        <end position="423"/>
    </location>
</feature>
<dbReference type="EMBL" id="BAABIL010000118">
    <property type="protein sequence ID" value="GAA4969269.1"/>
    <property type="molecule type" value="Genomic_DNA"/>
</dbReference>
<protein>
    <submittedName>
        <fullName evidence="4">PP2C family protein-serine/threonine phosphatase</fullName>
    </submittedName>
</protein>
<keyword evidence="5" id="KW-1185">Reference proteome</keyword>
<dbReference type="SUPFAM" id="SSF81606">
    <property type="entry name" value="PP2C-like"/>
    <property type="match status" value="1"/>
</dbReference>
<dbReference type="RefSeq" id="WP_345711221.1">
    <property type="nucleotide sequence ID" value="NZ_BAABIL010000118.1"/>
</dbReference>
<proteinExistence type="predicted"/>
<keyword evidence="1" id="KW-0378">Hydrolase</keyword>
<evidence type="ECO:0000313" key="5">
    <source>
        <dbReference type="Proteomes" id="UP001501195"/>
    </source>
</evidence>
<evidence type="ECO:0000256" key="1">
    <source>
        <dbReference type="ARBA" id="ARBA00022801"/>
    </source>
</evidence>
<sequence length="423" mass="45707">MTADESERTLVMVRTLMDRAHLATTGQLPDAVLAAARTLGWTAVVYLVDHEQRLLLPAPAEGVPERRPQAIATTVAGRCFRSMRSVVSPTGASRVWLPMFDGADRLGVLEVLVPEGADLDDPLFEERGRLLSHLTGHLIAAKSPYGDALDGIRRQRPRTVASELLHEILPPLSFACEGLVVSCLLQPAYDVAADAFDYSVVDDTAHLAILDATGHDLDGTILAALAIAAYRNSRRNGHGLHDCIRAVDELIADHGGGERFATGVLAELELSTGRLRYLNAGHPAPLLVRDGKVVKELEGGHRILLGLGDGQVAQAEEWLQPGDWIVLYTDGITEARDGDGEFFGVERLVEHLEKAAAAGLNAPETLRRISHDVLDSQGGVLQDDATLLIAEWASTEERAFITSTRNDVAPQDFSPTPHGVPRR</sequence>
<name>A0ABP9HEW2_9ACTN</name>
<dbReference type="InterPro" id="IPR001932">
    <property type="entry name" value="PPM-type_phosphatase-like_dom"/>
</dbReference>
<dbReference type="InterPro" id="IPR052016">
    <property type="entry name" value="Bact_Sigma-Reg"/>
</dbReference>
<comment type="caution">
    <text evidence="4">The sequence shown here is derived from an EMBL/GenBank/DDBJ whole genome shotgun (WGS) entry which is preliminary data.</text>
</comment>
<dbReference type="InterPro" id="IPR036457">
    <property type="entry name" value="PPM-type-like_dom_sf"/>
</dbReference>